<dbReference type="SMART" id="SM00409">
    <property type="entry name" value="IG"/>
    <property type="match status" value="1"/>
</dbReference>
<dbReference type="InterPro" id="IPR013783">
    <property type="entry name" value="Ig-like_fold"/>
</dbReference>
<dbReference type="PANTHER" id="PTHR15193:SF1">
    <property type="entry name" value="CD83 ANTIGEN"/>
    <property type="match status" value="1"/>
</dbReference>
<protein>
    <submittedName>
        <fullName evidence="4">CD83 antigen</fullName>
    </submittedName>
</protein>
<organism evidence="4 5">
    <name type="scientific">Podarcis lilfordi</name>
    <name type="common">Lilford's wall lizard</name>
    <dbReference type="NCBI Taxonomy" id="74358"/>
    <lineage>
        <taxon>Eukaryota</taxon>
        <taxon>Metazoa</taxon>
        <taxon>Chordata</taxon>
        <taxon>Craniata</taxon>
        <taxon>Vertebrata</taxon>
        <taxon>Euteleostomi</taxon>
        <taxon>Lepidosauria</taxon>
        <taxon>Squamata</taxon>
        <taxon>Bifurcata</taxon>
        <taxon>Unidentata</taxon>
        <taxon>Episquamata</taxon>
        <taxon>Laterata</taxon>
        <taxon>Lacertibaenia</taxon>
        <taxon>Lacertidae</taxon>
        <taxon>Podarcis</taxon>
    </lineage>
</organism>
<proteinExistence type="predicted"/>
<feature type="signal peptide" evidence="2">
    <location>
        <begin position="1"/>
        <end position="21"/>
    </location>
</feature>
<feature type="domain" description="Ig-like" evidence="3">
    <location>
        <begin position="34"/>
        <end position="126"/>
    </location>
</feature>
<dbReference type="Proteomes" id="UP001178461">
    <property type="component" value="Chromosome 7"/>
</dbReference>
<keyword evidence="5" id="KW-1185">Reference proteome</keyword>
<gene>
    <name evidence="4" type="ORF">PODLI_1B035867</name>
</gene>
<dbReference type="SUPFAM" id="SSF48726">
    <property type="entry name" value="Immunoglobulin"/>
    <property type="match status" value="1"/>
</dbReference>
<keyword evidence="1" id="KW-0812">Transmembrane</keyword>
<feature type="transmembrane region" description="Helical" evidence="1">
    <location>
        <begin position="145"/>
        <end position="166"/>
    </location>
</feature>
<name>A0AA35KKL0_9SAUR</name>
<dbReference type="PANTHER" id="PTHR15193">
    <property type="entry name" value="CD83 ANTIGEN"/>
    <property type="match status" value="1"/>
</dbReference>
<dbReference type="Gene3D" id="2.60.40.10">
    <property type="entry name" value="Immunoglobulins"/>
    <property type="match status" value="1"/>
</dbReference>
<keyword evidence="1" id="KW-1133">Transmembrane helix</keyword>
<dbReference type="InterPro" id="IPR003599">
    <property type="entry name" value="Ig_sub"/>
</dbReference>
<evidence type="ECO:0000256" key="1">
    <source>
        <dbReference type="SAM" id="Phobius"/>
    </source>
</evidence>
<dbReference type="EMBL" id="OX395132">
    <property type="protein sequence ID" value="CAI5779945.1"/>
    <property type="molecule type" value="Genomic_DNA"/>
</dbReference>
<dbReference type="InterPro" id="IPR007110">
    <property type="entry name" value="Ig-like_dom"/>
</dbReference>
<keyword evidence="1" id="KW-0472">Membrane</keyword>
<dbReference type="InterPro" id="IPR013106">
    <property type="entry name" value="Ig_V-set"/>
</dbReference>
<feature type="chain" id="PRO_5041456534" evidence="2">
    <location>
        <begin position="22"/>
        <end position="191"/>
    </location>
</feature>
<evidence type="ECO:0000259" key="3">
    <source>
        <dbReference type="PROSITE" id="PS50835"/>
    </source>
</evidence>
<dbReference type="AlphaFoldDB" id="A0AA35KKL0"/>
<accession>A0AA35KKL0</accession>
<sequence>MASIYCYQLVFLSQVWHAVHGVADAAEQVVATCGEDVSLPCKYFQDIQASKGAVSWYKTDEIGEEWTDLQYNTEHEYSRDLNDSSEVSNSTWHYLKIKNTTSLSSGTYACIIRSPVKKVNQTSTVTLKVTDCPEDAKFQKYRTELVMLCSLGFFYLLLIFFACICLKKDGSSGYQKAREKQINSCYLVSTC</sequence>
<dbReference type="Pfam" id="PF07686">
    <property type="entry name" value="V-set"/>
    <property type="match status" value="1"/>
</dbReference>
<evidence type="ECO:0000256" key="2">
    <source>
        <dbReference type="SAM" id="SignalP"/>
    </source>
</evidence>
<evidence type="ECO:0000313" key="4">
    <source>
        <dbReference type="EMBL" id="CAI5779945.1"/>
    </source>
</evidence>
<dbReference type="InterPro" id="IPR036179">
    <property type="entry name" value="Ig-like_dom_sf"/>
</dbReference>
<dbReference type="PROSITE" id="PS50835">
    <property type="entry name" value="IG_LIKE"/>
    <property type="match status" value="1"/>
</dbReference>
<reference evidence="4" key="1">
    <citation type="submission" date="2022-12" db="EMBL/GenBank/DDBJ databases">
        <authorList>
            <person name="Alioto T."/>
            <person name="Alioto T."/>
            <person name="Gomez Garrido J."/>
        </authorList>
    </citation>
    <scope>NUCLEOTIDE SEQUENCE</scope>
</reference>
<keyword evidence="2" id="KW-0732">Signal</keyword>
<evidence type="ECO:0000313" key="5">
    <source>
        <dbReference type="Proteomes" id="UP001178461"/>
    </source>
</evidence>